<evidence type="ECO:0000313" key="4">
    <source>
        <dbReference type="Proteomes" id="UP000572680"/>
    </source>
</evidence>
<protein>
    <submittedName>
        <fullName evidence="3">GT2 family glycosyltransferase</fullName>
    </submittedName>
</protein>
<dbReference type="PANTHER" id="PTHR43685">
    <property type="entry name" value="GLYCOSYLTRANSFERASE"/>
    <property type="match status" value="1"/>
</dbReference>
<dbReference type="GO" id="GO:0016740">
    <property type="term" value="F:transferase activity"/>
    <property type="evidence" value="ECO:0007669"/>
    <property type="project" value="UniProtKB-KW"/>
</dbReference>
<gene>
    <name evidence="3" type="ORF">HNR61_000767</name>
</gene>
<dbReference type="PANTHER" id="PTHR43685:SF2">
    <property type="entry name" value="GLYCOSYLTRANSFERASE 2-LIKE DOMAIN-CONTAINING PROTEIN"/>
    <property type="match status" value="1"/>
</dbReference>
<dbReference type="InterPro" id="IPR001173">
    <property type="entry name" value="Glyco_trans_2-like"/>
</dbReference>
<feature type="region of interest" description="Disordered" evidence="1">
    <location>
        <begin position="329"/>
        <end position="349"/>
    </location>
</feature>
<dbReference type="AlphaFoldDB" id="A0A7W3QJ57"/>
<reference evidence="3 4" key="1">
    <citation type="submission" date="2020-08" db="EMBL/GenBank/DDBJ databases">
        <title>Genomic Encyclopedia of Type Strains, Phase IV (KMG-IV): sequencing the most valuable type-strain genomes for metagenomic binning, comparative biology and taxonomic classification.</title>
        <authorList>
            <person name="Goeker M."/>
        </authorList>
    </citation>
    <scope>NUCLEOTIDE SEQUENCE [LARGE SCALE GENOMIC DNA]</scope>
    <source>
        <strain evidence="3 4">DSM 44197</strain>
    </source>
</reference>
<organism evidence="3 4">
    <name type="scientific">Actinomadura namibiensis</name>
    <dbReference type="NCBI Taxonomy" id="182080"/>
    <lineage>
        <taxon>Bacteria</taxon>
        <taxon>Bacillati</taxon>
        <taxon>Actinomycetota</taxon>
        <taxon>Actinomycetes</taxon>
        <taxon>Streptosporangiales</taxon>
        <taxon>Thermomonosporaceae</taxon>
        <taxon>Actinomadura</taxon>
    </lineage>
</organism>
<dbReference type="Pfam" id="PF00535">
    <property type="entry name" value="Glycos_transf_2"/>
    <property type="match status" value="1"/>
</dbReference>
<evidence type="ECO:0000313" key="3">
    <source>
        <dbReference type="EMBL" id="MBA8949169.1"/>
    </source>
</evidence>
<dbReference type="InterPro" id="IPR029044">
    <property type="entry name" value="Nucleotide-diphossugar_trans"/>
</dbReference>
<proteinExistence type="predicted"/>
<evidence type="ECO:0000256" key="1">
    <source>
        <dbReference type="SAM" id="MobiDB-lite"/>
    </source>
</evidence>
<dbReference type="CDD" id="cd00761">
    <property type="entry name" value="Glyco_tranf_GTA_type"/>
    <property type="match status" value="1"/>
</dbReference>
<name>A0A7W3QJ57_ACTNM</name>
<feature type="domain" description="Glycosyltransferase 2-like" evidence="2">
    <location>
        <begin position="8"/>
        <end position="118"/>
    </location>
</feature>
<keyword evidence="4" id="KW-1185">Reference proteome</keyword>
<dbReference type="RefSeq" id="WP_312897756.1">
    <property type="nucleotide sequence ID" value="NZ_BAAALP010000003.1"/>
</dbReference>
<dbReference type="InterPro" id="IPR050834">
    <property type="entry name" value="Glycosyltransf_2"/>
</dbReference>
<comment type="caution">
    <text evidence="3">The sequence shown here is derived from an EMBL/GenBank/DDBJ whole genome shotgun (WGS) entry which is preliminary data.</text>
</comment>
<dbReference type="Gene3D" id="3.90.550.10">
    <property type="entry name" value="Spore Coat Polysaccharide Biosynthesis Protein SpsA, Chain A"/>
    <property type="match status" value="1"/>
</dbReference>
<evidence type="ECO:0000259" key="2">
    <source>
        <dbReference type="Pfam" id="PF00535"/>
    </source>
</evidence>
<dbReference type="Proteomes" id="UP000572680">
    <property type="component" value="Unassembled WGS sequence"/>
</dbReference>
<accession>A0A7W3QJ57</accession>
<keyword evidence="3" id="KW-0808">Transferase</keyword>
<dbReference type="EMBL" id="JACJIA010000001">
    <property type="protein sequence ID" value="MBA8949169.1"/>
    <property type="molecule type" value="Genomic_DNA"/>
</dbReference>
<sequence>MSTTLPISVVICAYTEQRWDDVHAAVASVRAQRHAPFEIIVVVDHNPALHARLKASLPDVTVVENREDRGLSGGKNTGVAVARGDVVAFLDDDAVAAPGWLEAFAGHYDDPKVAGVGGLTLPLWPGSTPSGALVDDPVPATTGTRPRWFPEEFDWTVGCTYRGLTPGPVRNVMGGNASFRRDMFPIAGGFSSGIGRSFHKRPLGCEETEFCIRLRQRSPGSELIYDDQAVIWHRVPSERARFAYFRERCYAEGLSKALVTQSVGSQDGLASERAHALRTLPRGVLAGVSDAVKGDRAGLGRAGAITVGLAWTAWGYAMGQYAARRRTRRSRRLVARAGPGDVRGREETT</sequence>
<dbReference type="SUPFAM" id="SSF53448">
    <property type="entry name" value="Nucleotide-diphospho-sugar transferases"/>
    <property type="match status" value="1"/>
</dbReference>